<dbReference type="Proteomes" id="UP001519308">
    <property type="component" value="Unassembled WGS sequence"/>
</dbReference>
<gene>
    <name evidence="1" type="ORF">J2Z44_002301</name>
</gene>
<evidence type="ECO:0000313" key="1">
    <source>
        <dbReference type="EMBL" id="MBP2022480.1"/>
    </source>
</evidence>
<sequence>MKIISDYLLIYRGLAIPFYEISFSSISYAEITADKLFIIPVAGFYKKELEIRANLLYRQDFEILLGELTQRGIVVKNLYKDPSL</sequence>
<comment type="caution">
    <text evidence="1">The sequence shown here is derived from an EMBL/GenBank/DDBJ whole genome shotgun (WGS) entry which is preliminary data.</text>
</comment>
<proteinExistence type="predicted"/>
<dbReference type="RefSeq" id="WP_152513228.1">
    <property type="nucleotide sequence ID" value="NZ_JAGGLL010000016.1"/>
</dbReference>
<dbReference type="EMBL" id="JAGGLL010000016">
    <property type="protein sequence ID" value="MBP2022480.1"/>
    <property type="molecule type" value="Genomic_DNA"/>
</dbReference>
<evidence type="ECO:0000313" key="2">
    <source>
        <dbReference type="Proteomes" id="UP001519308"/>
    </source>
</evidence>
<name>A0ABS4K3W8_9CLOT</name>
<reference evidence="1 2" key="1">
    <citation type="submission" date="2021-03" db="EMBL/GenBank/DDBJ databases">
        <title>Genomic Encyclopedia of Type Strains, Phase IV (KMG-IV): sequencing the most valuable type-strain genomes for metagenomic binning, comparative biology and taxonomic classification.</title>
        <authorList>
            <person name="Goeker M."/>
        </authorList>
    </citation>
    <scope>NUCLEOTIDE SEQUENCE [LARGE SCALE GENOMIC DNA]</scope>
    <source>
        <strain evidence="1 2">DSM 28650</strain>
    </source>
</reference>
<keyword evidence="2" id="KW-1185">Reference proteome</keyword>
<accession>A0ABS4K3W8</accession>
<organism evidence="1 2">
    <name type="scientific">Clostridium punense</name>
    <dbReference type="NCBI Taxonomy" id="1054297"/>
    <lineage>
        <taxon>Bacteria</taxon>
        <taxon>Bacillati</taxon>
        <taxon>Bacillota</taxon>
        <taxon>Clostridia</taxon>
        <taxon>Eubacteriales</taxon>
        <taxon>Clostridiaceae</taxon>
        <taxon>Clostridium</taxon>
    </lineage>
</organism>
<protein>
    <submittedName>
        <fullName evidence="1">Uncharacterized protein</fullName>
    </submittedName>
</protein>